<evidence type="ECO:0000256" key="3">
    <source>
        <dbReference type="ARBA" id="ARBA00022643"/>
    </source>
</evidence>
<keyword evidence="5 7" id="KW-0560">Oxidoreductase</keyword>
<dbReference type="PIRSF" id="PIRSF000232">
    <property type="entry name" value="YdjA"/>
    <property type="match status" value="1"/>
</dbReference>
<keyword evidence="6 7" id="KW-0520">NAD</keyword>
<evidence type="ECO:0000256" key="5">
    <source>
        <dbReference type="ARBA" id="ARBA00023002"/>
    </source>
</evidence>
<dbReference type="EMBL" id="FUWH01000003">
    <property type="protein sequence ID" value="SJZ68414.1"/>
    <property type="molecule type" value="Genomic_DNA"/>
</dbReference>
<feature type="binding site" evidence="8">
    <location>
        <position position="45"/>
    </location>
    <ligand>
        <name>FMN</name>
        <dbReference type="ChEBI" id="CHEBI:58210"/>
        <note>ligand shared between dimeric partners</note>
    </ligand>
</feature>
<dbReference type="Proteomes" id="UP000190888">
    <property type="component" value="Unassembled WGS sequence"/>
</dbReference>
<dbReference type="InterPro" id="IPR052530">
    <property type="entry name" value="NAD(P)H_nitroreductase"/>
</dbReference>
<dbReference type="GO" id="GO:0016491">
    <property type="term" value="F:oxidoreductase activity"/>
    <property type="evidence" value="ECO:0007669"/>
    <property type="project" value="UniProtKB-UniRule"/>
</dbReference>
<comment type="similarity">
    <text evidence="1 7">Belongs to the nitroreductase family.</text>
</comment>
<dbReference type="AlphaFoldDB" id="A0A1T4MNP3"/>
<dbReference type="Gene3D" id="3.40.109.10">
    <property type="entry name" value="NADH Oxidase"/>
    <property type="match status" value="1"/>
</dbReference>
<keyword evidence="3 7" id="KW-0288">FMN</keyword>
<dbReference type="InterPro" id="IPR029479">
    <property type="entry name" value="Nitroreductase"/>
</dbReference>
<dbReference type="RefSeq" id="WP_078830936.1">
    <property type="nucleotide sequence ID" value="NZ_FUWH01000003.1"/>
</dbReference>
<keyword evidence="11" id="KW-1185">Reference proteome</keyword>
<evidence type="ECO:0000256" key="2">
    <source>
        <dbReference type="ARBA" id="ARBA00022630"/>
    </source>
</evidence>
<evidence type="ECO:0000259" key="9">
    <source>
        <dbReference type="Pfam" id="PF00881"/>
    </source>
</evidence>
<reference evidence="10 11" key="1">
    <citation type="submission" date="2017-02" db="EMBL/GenBank/DDBJ databases">
        <authorList>
            <person name="Peterson S.W."/>
        </authorList>
    </citation>
    <scope>NUCLEOTIDE SEQUENCE [LARGE SCALE GENOMIC DNA]</scope>
    <source>
        <strain evidence="10 11">DSM 22335</strain>
    </source>
</reference>
<keyword evidence="4 7" id="KW-0521">NADP</keyword>
<organism evidence="10 11">
    <name type="scientific">Sediminibacterium ginsengisoli</name>
    <dbReference type="NCBI Taxonomy" id="413434"/>
    <lineage>
        <taxon>Bacteria</taxon>
        <taxon>Pseudomonadati</taxon>
        <taxon>Bacteroidota</taxon>
        <taxon>Chitinophagia</taxon>
        <taxon>Chitinophagales</taxon>
        <taxon>Chitinophagaceae</taxon>
        <taxon>Sediminibacterium</taxon>
    </lineage>
</organism>
<dbReference type="OrthoDB" id="9804207at2"/>
<comment type="cofactor">
    <cofactor evidence="8">
        <name>FMN</name>
        <dbReference type="ChEBI" id="CHEBI:58210"/>
    </cofactor>
    <text evidence="8">Binds 1 FMN per subunit.</text>
</comment>
<dbReference type="STRING" id="413434.SAMN04488132_103473"/>
<protein>
    <recommendedName>
        <fullName evidence="7">Putative NAD(P)H nitroreductase</fullName>
        <ecNumber evidence="7">1.-.-.-</ecNumber>
    </recommendedName>
</protein>
<evidence type="ECO:0000256" key="6">
    <source>
        <dbReference type="ARBA" id="ARBA00023027"/>
    </source>
</evidence>
<dbReference type="InterPro" id="IPR026021">
    <property type="entry name" value="YdjA-like"/>
</dbReference>
<evidence type="ECO:0000256" key="1">
    <source>
        <dbReference type="ARBA" id="ARBA00007118"/>
    </source>
</evidence>
<dbReference type="CDD" id="cd02135">
    <property type="entry name" value="YdjA-like"/>
    <property type="match status" value="1"/>
</dbReference>
<evidence type="ECO:0000256" key="7">
    <source>
        <dbReference type="PIRNR" id="PIRNR000232"/>
    </source>
</evidence>
<sequence length="193" mass="21386">MKTFDTIAEVIRNRRSIKPAAMNGKKIEDSVITSLLELADWAPTHGRTEPWRFVVYSGGSVARFCAEHAELYKQNTPEDKFTTAKFEGLVHTGDKLSHIIAVYMKRVEGAKIPILEDIAATAAAVQNILLGAQAQGISVLWSTGGMTLQPAMKNYFGLQQDDQMMGLLYLGYTDEAPVEGRRAVPLDQKVTWK</sequence>
<dbReference type="PANTHER" id="PTHR43821:SF1">
    <property type="entry name" value="NAD(P)H NITROREDUCTASE YDJA-RELATED"/>
    <property type="match status" value="1"/>
</dbReference>
<dbReference type="InterPro" id="IPR000415">
    <property type="entry name" value="Nitroreductase-like"/>
</dbReference>
<dbReference type="SUPFAM" id="SSF55469">
    <property type="entry name" value="FMN-dependent nitroreductase-like"/>
    <property type="match status" value="1"/>
</dbReference>
<accession>A0A1T4MNP3</accession>
<proteinExistence type="inferred from homology"/>
<evidence type="ECO:0000313" key="10">
    <source>
        <dbReference type="EMBL" id="SJZ68414.1"/>
    </source>
</evidence>
<feature type="binding site" description="in other chain" evidence="8">
    <location>
        <begin position="141"/>
        <end position="143"/>
    </location>
    <ligand>
        <name>FMN</name>
        <dbReference type="ChEBI" id="CHEBI:58210"/>
        <note>ligand shared between dimeric partners</note>
    </ligand>
</feature>
<feature type="domain" description="Nitroreductase" evidence="9">
    <location>
        <begin position="11"/>
        <end position="172"/>
    </location>
</feature>
<feature type="binding site" description="in other chain" evidence="8">
    <location>
        <begin position="14"/>
        <end position="16"/>
    </location>
    <ligand>
        <name>FMN</name>
        <dbReference type="ChEBI" id="CHEBI:58210"/>
        <note>ligand shared between dimeric partners</note>
    </ligand>
</feature>
<evidence type="ECO:0000256" key="8">
    <source>
        <dbReference type="PIRSR" id="PIRSR000232-1"/>
    </source>
</evidence>
<keyword evidence="2 7" id="KW-0285">Flavoprotein</keyword>
<dbReference type="Pfam" id="PF00881">
    <property type="entry name" value="Nitroreductase"/>
    <property type="match status" value="1"/>
</dbReference>
<gene>
    <name evidence="10" type="ORF">SAMN04488132_103473</name>
</gene>
<evidence type="ECO:0000313" key="11">
    <source>
        <dbReference type="Proteomes" id="UP000190888"/>
    </source>
</evidence>
<dbReference type="EC" id="1.-.-.-" evidence="7"/>
<dbReference type="PANTHER" id="PTHR43821">
    <property type="entry name" value="NAD(P)H NITROREDUCTASE YDJA-RELATED"/>
    <property type="match status" value="1"/>
</dbReference>
<evidence type="ECO:0000256" key="4">
    <source>
        <dbReference type="ARBA" id="ARBA00022857"/>
    </source>
</evidence>
<name>A0A1T4MNP3_9BACT</name>